<dbReference type="Proteomes" id="UP000035352">
    <property type="component" value="Chromosome"/>
</dbReference>
<dbReference type="OrthoDB" id="10020274at2"/>
<reference evidence="1 2" key="1">
    <citation type="submission" date="2015-05" db="EMBL/GenBank/DDBJ databases">
        <authorList>
            <person name="Tang B."/>
            <person name="Yu Y."/>
        </authorList>
    </citation>
    <scope>NUCLEOTIDE SEQUENCE [LARGE SCALE GENOMIC DNA]</scope>
    <source>
        <strain evidence="1 2">DSM 7029</strain>
    </source>
</reference>
<sequence length="233" mass="25088">MDSLARLTHSYTAEMANGERPNPVVTAVGLQQNNVSKNYRLAIAHNTQDAQQHADDLARLKLVRDVVVGRTSSAETAAYLAPDSGLPRRSHHGNLGAQDRLAKDLRKLRSTYDGNDDERGGARLKQALHNVFGTREEPKPINAVNLTMPPAGRGVVHGETALLAQSVPSPIGVSKLSCGDCDDYASEVGRNSDLRGTHGQRFPGWQHPTTGQVSHNRVITGAPQYANDSDSDA</sequence>
<dbReference type="KEGG" id="pbh:AAW51_2561"/>
<gene>
    <name evidence="1" type="ORF">AAW51_2561</name>
</gene>
<keyword evidence="2" id="KW-1185">Reference proteome</keyword>
<organism evidence="1 2">
    <name type="scientific">Caldimonas brevitalea</name>
    <dbReference type="NCBI Taxonomy" id="413882"/>
    <lineage>
        <taxon>Bacteria</taxon>
        <taxon>Pseudomonadati</taxon>
        <taxon>Pseudomonadota</taxon>
        <taxon>Betaproteobacteria</taxon>
        <taxon>Burkholderiales</taxon>
        <taxon>Sphaerotilaceae</taxon>
        <taxon>Caldimonas</taxon>
    </lineage>
</organism>
<dbReference type="AlphaFoldDB" id="A0A0G3BIN2"/>
<dbReference type="EMBL" id="CP011371">
    <property type="protein sequence ID" value="AKJ29252.1"/>
    <property type="molecule type" value="Genomic_DNA"/>
</dbReference>
<dbReference type="RefSeq" id="WP_047194923.1">
    <property type="nucleotide sequence ID" value="NZ_CP011371.1"/>
</dbReference>
<evidence type="ECO:0000313" key="2">
    <source>
        <dbReference type="Proteomes" id="UP000035352"/>
    </source>
</evidence>
<name>A0A0G3BIN2_9BURK</name>
<protein>
    <submittedName>
        <fullName evidence="1">Uncharacterized protein</fullName>
    </submittedName>
</protein>
<accession>A0A0G3BIN2</accession>
<evidence type="ECO:0000313" key="1">
    <source>
        <dbReference type="EMBL" id="AKJ29252.1"/>
    </source>
</evidence>
<proteinExistence type="predicted"/>